<dbReference type="InterPro" id="IPR017972">
    <property type="entry name" value="Cyt_P450_CS"/>
</dbReference>
<dbReference type="GO" id="GO:0005506">
    <property type="term" value="F:iron ion binding"/>
    <property type="evidence" value="ECO:0007669"/>
    <property type="project" value="InterPro"/>
</dbReference>
<reference evidence="6" key="1">
    <citation type="submission" date="2024-06" db="UniProtKB">
        <authorList>
            <consortium name="RefSeq"/>
        </authorList>
    </citation>
    <scope>NUCLEOTIDE SEQUENCE [LARGE SCALE GENOMIC DNA]</scope>
</reference>
<dbReference type="InterPro" id="IPR036396">
    <property type="entry name" value="Cyt_P450_sf"/>
</dbReference>
<dbReference type="PANTHER" id="PTHR24305:SF166">
    <property type="entry name" value="CYTOCHROME P450 12A4, MITOCHONDRIAL-RELATED"/>
    <property type="match status" value="1"/>
</dbReference>
<keyword evidence="3 4" id="KW-0408">Iron</keyword>
<dbReference type="InterPro" id="IPR002401">
    <property type="entry name" value="Cyt_P450_E_grp-I"/>
</dbReference>
<dbReference type="Gene3D" id="1.10.630.10">
    <property type="entry name" value="Cytochrome P450"/>
    <property type="match status" value="1"/>
</dbReference>
<feature type="binding site" description="axial binding residue" evidence="3">
    <location>
        <position position="393"/>
    </location>
    <ligand>
        <name>heme</name>
        <dbReference type="ChEBI" id="CHEBI:30413"/>
    </ligand>
    <ligandPart>
        <name>Fe</name>
        <dbReference type="ChEBI" id="CHEBI:18248"/>
    </ligandPart>
</feature>
<reference evidence="7" key="2">
    <citation type="submission" date="2025-08" db="UniProtKB">
        <authorList>
            <consortium name="RefSeq"/>
        </authorList>
    </citation>
    <scope>IDENTIFICATION</scope>
    <source>
        <tissue evidence="7">Whole sample</tissue>
    </source>
</reference>
<dbReference type="Proteomes" id="UP000694844">
    <property type="component" value="Chromosome 1"/>
</dbReference>
<dbReference type="OrthoDB" id="1372046at2759"/>
<accession>A0A8B8F1I4</accession>
<keyword evidence="6" id="KW-1185">Reference proteome</keyword>
<keyword evidence="3 4" id="KW-0349">Heme</keyword>
<evidence type="ECO:0000256" key="5">
    <source>
        <dbReference type="SAM" id="SignalP"/>
    </source>
</evidence>
<dbReference type="AlphaFoldDB" id="A0A8B8F1I4"/>
<keyword evidence="5" id="KW-0732">Signal</keyword>
<evidence type="ECO:0000313" key="7">
    <source>
        <dbReference type="RefSeq" id="XP_022346094.1"/>
    </source>
</evidence>
<dbReference type="PRINTS" id="PR00463">
    <property type="entry name" value="EP450I"/>
</dbReference>
<evidence type="ECO:0000256" key="2">
    <source>
        <dbReference type="ARBA" id="ARBA00010617"/>
    </source>
</evidence>
<keyword evidence="4" id="KW-0560">Oxidoreductase</keyword>
<dbReference type="GO" id="GO:0020037">
    <property type="term" value="F:heme binding"/>
    <property type="evidence" value="ECO:0007669"/>
    <property type="project" value="InterPro"/>
</dbReference>
<proteinExistence type="inferred from homology"/>
<dbReference type="InterPro" id="IPR050121">
    <property type="entry name" value="Cytochrome_P450_monoxygenase"/>
</dbReference>
<dbReference type="SUPFAM" id="SSF48264">
    <property type="entry name" value="Cytochrome P450"/>
    <property type="match status" value="1"/>
</dbReference>
<keyword evidence="3 4" id="KW-0479">Metal-binding</keyword>
<dbReference type="Pfam" id="PF00067">
    <property type="entry name" value="p450"/>
    <property type="match status" value="1"/>
</dbReference>
<dbReference type="InterPro" id="IPR001128">
    <property type="entry name" value="Cyt_P450"/>
</dbReference>
<dbReference type="PANTHER" id="PTHR24305">
    <property type="entry name" value="CYTOCHROME P450"/>
    <property type="match status" value="1"/>
</dbReference>
<comment type="similarity">
    <text evidence="2 4">Belongs to the cytochrome P450 family.</text>
</comment>
<keyword evidence="4" id="KW-0503">Monooxygenase</keyword>
<dbReference type="KEGG" id="cvn:111138426"/>
<organism evidence="6 7">
    <name type="scientific">Crassostrea virginica</name>
    <name type="common">Eastern oyster</name>
    <dbReference type="NCBI Taxonomy" id="6565"/>
    <lineage>
        <taxon>Eukaryota</taxon>
        <taxon>Metazoa</taxon>
        <taxon>Spiralia</taxon>
        <taxon>Lophotrochozoa</taxon>
        <taxon>Mollusca</taxon>
        <taxon>Bivalvia</taxon>
        <taxon>Autobranchia</taxon>
        <taxon>Pteriomorphia</taxon>
        <taxon>Ostreida</taxon>
        <taxon>Ostreoidea</taxon>
        <taxon>Ostreidae</taxon>
        <taxon>Crassostrea</taxon>
    </lineage>
</organism>
<comment type="cofactor">
    <cofactor evidence="1 3">
        <name>heme</name>
        <dbReference type="ChEBI" id="CHEBI:30413"/>
    </cofactor>
</comment>
<dbReference type="PRINTS" id="PR00385">
    <property type="entry name" value="P450"/>
</dbReference>
<name>A0A8B8F1I4_CRAVI</name>
<feature type="chain" id="PRO_5034732365" evidence="5">
    <location>
        <begin position="26"/>
        <end position="461"/>
    </location>
</feature>
<dbReference type="RefSeq" id="XP_022346094.1">
    <property type="nucleotide sequence ID" value="XM_022490386.1"/>
</dbReference>
<dbReference type="PROSITE" id="PS00086">
    <property type="entry name" value="CYTOCHROME_P450"/>
    <property type="match status" value="1"/>
</dbReference>
<gene>
    <name evidence="7" type="primary">LOC111138426</name>
</gene>
<sequence>MLQLAAMALLCIVKWIFQLIPPVKSRIPSPGSCLLTLLTLAFEHDKLQKLEFLSEFYFYYGLFKFDGKIYIFNPRLAQQAIYKLEKGAEHYLENSPLKNTFLGSSQKSPETRRAIASLFRKTSIDERAKIMMSDIQKMCEKFRSDPSGVVNVTEWTLRMALDIVGHVLFELDFHGLELKQEKLISAMTTILHRCYALGEVTSDSKEFLDANDQFDDITRRVLEEALNIDDATIKGKRLVKSLHDACGFTEAKDNMKLFLMAGTETTAATIPVVMSLLVKYPAVQDELRQEAEELLESLMADPTTPLPKIESVLSEVLRLYPIAPFISRQNYEPVNLGDINLDQHTDVIIFTWGIHRNPNFWEKSRELVPFRFLNTSKTSGNMYIPFGAGSRVCIGQHLAWLELRLAIALLLFQFKFEHAPETPDLRFVVDWAHAVVHPDKDMVFRISPTQNNTGVLKSFNR</sequence>
<protein>
    <submittedName>
        <fullName evidence="7">Cytochrome P450 4X1-like</fullName>
    </submittedName>
</protein>
<evidence type="ECO:0000256" key="1">
    <source>
        <dbReference type="ARBA" id="ARBA00001971"/>
    </source>
</evidence>
<dbReference type="GeneID" id="111138426"/>
<evidence type="ECO:0000313" key="6">
    <source>
        <dbReference type="Proteomes" id="UP000694844"/>
    </source>
</evidence>
<evidence type="ECO:0000256" key="3">
    <source>
        <dbReference type="PIRSR" id="PIRSR602401-1"/>
    </source>
</evidence>
<feature type="signal peptide" evidence="5">
    <location>
        <begin position="1"/>
        <end position="25"/>
    </location>
</feature>
<dbReference type="GO" id="GO:0016705">
    <property type="term" value="F:oxidoreductase activity, acting on paired donors, with incorporation or reduction of molecular oxygen"/>
    <property type="evidence" value="ECO:0007669"/>
    <property type="project" value="InterPro"/>
</dbReference>
<dbReference type="CDD" id="cd00302">
    <property type="entry name" value="cytochrome_P450"/>
    <property type="match status" value="1"/>
</dbReference>
<evidence type="ECO:0000256" key="4">
    <source>
        <dbReference type="RuleBase" id="RU000461"/>
    </source>
</evidence>
<dbReference type="GO" id="GO:0004497">
    <property type="term" value="F:monooxygenase activity"/>
    <property type="evidence" value="ECO:0007669"/>
    <property type="project" value="UniProtKB-KW"/>
</dbReference>